<dbReference type="AlphaFoldDB" id="A0AAU9VCH4"/>
<keyword evidence="2" id="KW-1185">Reference proteome</keyword>
<comment type="caution">
    <text evidence="1">The sequence shown here is derived from an EMBL/GenBank/DDBJ whole genome shotgun (WGS) entry which is preliminary data.</text>
</comment>
<dbReference type="PANTHER" id="PTHR47331">
    <property type="entry name" value="PHD-TYPE DOMAIN-CONTAINING PROTEIN"/>
    <property type="match status" value="1"/>
</dbReference>
<organism evidence="1 2">
    <name type="scientific">Euphydryas editha</name>
    <name type="common">Edith's checkerspot</name>
    <dbReference type="NCBI Taxonomy" id="104508"/>
    <lineage>
        <taxon>Eukaryota</taxon>
        <taxon>Metazoa</taxon>
        <taxon>Ecdysozoa</taxon>
        <taxon>Arthropoda</taxon>
        <taxon>Hexapoda</taxon>
        <taxon>Insecta</taxon>
        <taxon>Pterygota</taxon>
        <taxon>Neoptera</taxon>
        <taxon>Endopterygota</taxon>
        <taxon>Lepidoptera</taxon>
        <taxon>Glossata</taxon>
        <taxon>Ditrysia</taxon>
        <taxon>Papilionoidea</taxon>
        <taxon>Nymphalidae</taxon>
        <taxon>Nymphalinae</taxon>
        <taxon>Euphydryas</taxon>
    </lineage>
</organism>
<evidence type="ECO:0000313" key="2">
    <source>
        <dbReference type="Proteomes" id="UP001153954"/>
    </source>
</evidence>
<dbReference type="Proteomes" id="UP001153954">
    <property type="component" value="Unassembled WGS sequence"/>
</dbReference>
<dbReference type="InterPro" id="IPR012337">
    <property type="entry name" value="RNaseH-like_sf"/>
</dbReference>
<dbReference type="InterPro" id="IPR036397">
    <property type="entry name" value="RNaseH_sf"/>
</dbReference>
<dbReference type="SUPFAM" id="SSF53098">
    <property type="entry name" value="Ribonuclease H-like"/>
    <property type="match status" value="1"/>
</dbReference>
<proteinExistence type="predicted"/>
<evidence type="ECO:0008006" key="3">
    <source>
        <dbReference type="Google" id="ProtNLM"/>
    </source>
</evidence>
<sequence length="225" mass="24813">MDDLPSDRVTETRPFAGVVTDFAGPFSVKTSTLRNSKTVKAYLCVFVCLSTKAVHLELVSALSTEAFVATLASSRITWKFSPASCPYWGGIFESMVKVAKTHLRRVIGESILTFEELATVFCTIEAILNSRPLCPISSDPNDLEALTPGHFLIGQPLNALPECPFVDQRVKWTEKTDPPHIGDLVLVKDANSPPLCFGAEGAFLTSSLEQMVCPVLLRFRWMVRF</sequence>
<protein>
    <recommendedName>
        <fullName evidence="3">Integrase catalytic domain-containing protein</fullName>
    </recommendedName>
</protein>
<dbReference type="GO" id="GO:0003676">
    <property type="term" value="F:nucleic acid binding"/>
    <property type="evidence" value="ECO:0007669"/>
    <property type="project" value="InterPro"/>
</dbReference>
<dbReference type="PANTHER" id="PTHR47331:SF1">
    <property type="entry name" value="GAG-LIKE PROTEIN"/>
    <property type="match status" value="1"/>
</dbReference>
<dbReference type="EMBL" id="CAKOGL010000043">
    <property type="protein sequence ID" value="CAH2108914.1"/>
    <property type="molecule type" value="Genomic_DNA"/>
</dbReference>
<name>A0AAU9VCH4_EUPED</name>
<accession>A0AAU9VCH4</accession>
<dbReference type="Gene3D" id="3.30.420.10">
    <property type="entry name" value="Ribonuclease H-like superfamily/Ribonuclease H"/>
    <property type="match status" value="2"/>
</dbReference>
<reference evidence="1" key="1">
    <citation type="submission" date="2022-03" db="EMBL/GenBank/DDBJ databases">
        <authorList>
            <person name="Tunstrom K."/>
        </authorList>
    </citation>
    <scope>NUCLEOTIDE SEQUENCE</scope>
</reference>
<gene>
    <name evidence="1" type="ORF">EEDITHA_LOCUS22807</name>
</gene>
<evidence type="ECO:0000313" key="1">
    <source>
        <dbReference type="EMBL" id="CAH2108914.1"/>
    </source>
</evidence>